<dbReference type="Pfam" id="PF20511">
    <property type="entry name" value="PMI_typeI_cat"/>
    <property type="match status" value="1"/>
</dbReference>
<dbReference type="VEuPathDB" id="FungiDB:SMAC_09165"/>
<proteinExistence type="inferred from homology"/>
<dbReference type="eggNOG" id="KOG2757">
    <property type="taxonomic scope" value="Eukaryota"/>
</dbReference>
<dbReference type="InterPro" id="IPR014710">
    <property type="entry name" value="RmlC-like_jellyroll"/>
</dbReference>
<dbReference type="InterPro" id="IPR011051">
    <property type="entry name" value="RmlC_Cupin_sf"/>
</dbReference>
<dbReference type="HOGENOM" id="CLU_353798_0_0_1"/>
<dbReference type="EC" id="5.3.1.8" evidence="6"/>
<keyword evidence="8" id="KW-0479">Metal-binding</keyword>
<dbReference type="InterPro" id="IPR046457">
    <property type="entry name" value="PMI_typeI_cat"/>
</dbReference>
<feature type="compositionally biased region" description="Polar residues" evidence="13">
    <location>
        <begin position="582"/>
        <end position="593"/>
    </location>
</feature>
<comment type="cofactor">
    <cofactor evidence="2">
        <name>Zn(2+)</name>
        <dbReference type="ChEBI" id="CHEBI:29105"/>
    </cofactor>
</comment>
<dbReference type="STRING" id="771870.F7WBE3"/>
<evidence type="ECO:0000256" key="7">
    <source>
        <dbReference type="ARBA" id="ARBA00018236"/>
    </source>
</evidence>
<evidence type="ECO:0000256" key="6">
    <source>
        <dbReference type="ARBA" id="ARBA00011956"/>
    </source>
</evidence>
<name>F7WBE3_SORMK</name>
<dbReference type="NCBIfam" id="TIGR00218">
    <property type="entry name" value="manA"/>
    <property type="match status" value="1"/>
</dbReference>
<comment type="pathway">
    <text evidence="4">Nucleotide-sugar biosynthesis; GDP-alpha-D-mannose biosynthesis; alpha-D-mannose 1-phosphate from D-fructose 6-phosphate: step 1/2.</text>
</comment>
<dbReference type="GO" id="GO:0008270">
    <property type="term" value="F:zinc ion binding"/>
    <property type="evidence" value="ECO:0007669"/>
    <property type="project" value="InterPro"/>
</dbReference>
<feature type="compositionally biased region" description="Polar residues" evidence="13">
    <location>
        <begin position="537"/>
        <end position="569"/>
    </location>
</feature>
<dbReference type="CDD" id="cd07011">
    <property type="entry name" value="cupin_PMI_type_I_N"/>
    <property type="match status" value="1"/>
</dbReference>
<dbReference type="PANTHER" id="PTHR10309">
    <property type="entry name" value="MANNOSE-6-PHOSPHATE ISOMERASE"/>
    <property type="match status" value="1"/>
</dbReference>
<feature type="domain" description="Phosphomannose isomerase type I catalytic" evidence="14">
    <location>
        <begin position="9"/>
        <end position="139"/>
    </location>
</feature>
<comment type="similarity">
    <text evidence="5">Belongs to the mannose-6-phosphate isomerase type 1 family.</text>
</comment>
<dbReference type="SUPFAM" id="SSF51182">
    <property type="entry name" value="RmlC-like cupins"/>
    <property type="match status" value="1"/>
</dbReference>
<dbReference type="EMBL" id="CABT02000074">
    <property type="protein sequence ID" value="CCC14954.1"/>
    <property type="molecule type" value="Genomic_DNA"/>
</dbReference>
<feature type="compositionally biased region" description="Polar residues" evidence="13">
    <location>
        <begin position="481"/>
        <end position="500"/>
    </location>
</feature>
<dbReference type="InParanoid" id="F7WBE3"/>
<keyword evidence="9" id="KW-0862">Zinc</keyword>
<sequence>MTVTTPERVFQLTGSCNNYPWGKKGKESLAAQLCVKTDKSFQIKDDEFYSEMWFGDYPDFPAKKLETGEPLKDILDKNKETLLGKKVIENLDGQLPFLPKELATKLHKKDPENFTDPNHKPEIAVALSKFEVFAGWKPLSDIVPLFQLPFLKQFVPPGTTDTWTDATLREITRSLLKAEEGSVESIAQSLLKTPKEDLGPKNDYIPDLIPRLQEQYGPKDPGTLVALLCMNFMVLQPGDSIYIPADGIHAYLSGDIVECMARSNNVLNAGFCPPADRNSYDLFAETLTFQGHTAADMLLPSKKSEKSKAGHTVVYKPPMSEFDMLKADLGAGESDEIAPSDGPGVLIVTSGEGTMLTEGKTFDLKEGSIFFVAPETAVVWKSDKGMQIHMAVPGQQQQANGDEQSVPPLQNAPPVFENQNYQNQYFQDQYLQAYFQNQYFQNQDFQDLDVRLSQSSATAFDDSTDLYPTGPQQYFGPPANAASQYPNHNPAGSFSGQQQGDMDGQNVPPLFANFDYQDPNFAGLFQQPLTGTFDGLTASSFDPSGWPSQSGDQLQQTGNTPATIPTQYNPDMLFNGMAMGNLDTTSPSNNRFVNHSHPGQLPQQGQLGPQTQAQQQQQQPYQIQQQAEAMQRMQQHQQQQHQQQQHQQQQHQQQQHQQQQAARRHAQQQRGQVQQGQRPVHDGQRGSQGMPQGQPGQGGAGSRGGGMGGKNANSFLPMNGTSQVTRQPVVQPDFGSGIHPVSGGAMGAGQSAGNDQDAYYHHQQLPPGRNFGFGNTHHPVAGEGMGIRQVSGRD</sequence>
<dbReference type="UniPathway" id="UPA00126">
    <property type="reaction ID" value="UER00423"/>
</dbReference>
<evidence type="ECO:0000256" key="4">
    <source>
        <dbReference type="ARBA" id="ARBA00004666"/>
    </source>
</evidence>
<evidence type="ECO:0000256" key="5">
    <source>
        <dbReference type="ARBA" id="ARBA00010772"/>
    </source>
</evidence>
<dbReference type="Gene3D" id="2.60.120.10">
    <property type="entry name" value="Jelly Rolls"/>
    <property type="match status" value="2"/>
</dbReference>
<evidence type="ECO:0000256" key="9">
    <source>
        <dbReference type="ARBA" id="ARBA00022833"/>
    </source>
</evidence>
<dbReference type="Proteomes" id="UP000001881">
    <property type="component" value="Unassembled WGS sequence"/>
</dbReference>
<evidence type="ECO:0000256" key="3">
    <source>
        <dbReference type="ARBA" id="ARBA00002564"/>
    </source>
</evidence>
<evidence type="ECO:0000313" key="16">
    <source>
        <dbReference type="Proteomes" id="UP000001881"/>
    </source>
</evidence>
<evidence type="ECO:0000256" key="2">
    <source>
        <dbReference type="ARBA" id="ARBA00001947"/>
    </source>
</evidence>
<dbReference type="AlphaFoldDB" id="F7WBE3"/>
<organism evidence="15 16">
    <name type="scientific">Sordaria macrospora (strain ATCC MYA-333 / DSM 997 / K(L3346) / K-hell)</name>
    <dbReference type="NCBI Taxonomy" id="771870"/>
    <lineage>
        <taxon>Eukaryota</taxon>
        <taxon>Fungi</taxon>
        <taxon>Dikarya</taxon>
        <taxon>Ascomycota</taxon>
        <taxon>Pezizomycotina</taxon>
        <taxon>Sordariomycetes</taxon>
        <taxon>Sordariomycetidae</taxon>
        <taxon>Sordariales</taxon>
        <taxon>Sordariaceae</taxon>
        <taxon>Sordaria</taxon>
    </lineage>
</organism>
<feature type="compositionally biased region" description="Low complexity" evidence="13">
    <location>
        <begin position="668"/>
        <end position="678"/>
    </location>
</feature>
<accession>F7WBE3</accession>
<feature type="compositionally biased region" description="Low complexity" evidence="13">
    <location>
        <begin position="685"/>
        <end position="694"/>
    </location>
</feature>
<evidence type="ECO:0000259" key="14">
    <source>
        <dbReference type="Pfam" id="PF20511"/>
    </source>
</evidence>
<dbReference type="PRINTS" id="PR00714">
    <property type="entry name" value="MAN6PISMRASE"/>
</dbReference>
<evidence type="ECO:0000313" key="15">
    <source>
        <dbReference type="EMBL" id="CCC14954.1"/>
    </source>
</evidence>
<evidence type="ECO:0000256" key="11">
    <source>
        <dbReference type="ARBA" id="ARBA00029741"/>
    </source>
</evidence>
<gene>
    <name evidence="15" type="ORF">SMAC_09165</name>
</gene>
<feature type="compositionally biased region" description="Gly residues" evidence="13">
    <location>
        <begin position="695"/>
        <end position="709"/>
    </location>
</feature>
<dbReference type="OrthoDB" id="6605218at2759"/>
<dbReference type="InterPro" id="IPR001250">
    <property type="entry name" value="Man6P_Isoase-1"/>
</dbReference>
<evidence type="ECO:0000256" key="12">
    <source>
        <dbReference type="ARBA" id="ARBA00030762"/>
    </source>
</evidence>
<dbReference type="GO" id="GO:0009298">
    <property type="term" value="P:GDP-mannose biosynthetic process"/>
    <property type="evidence" value="ECO:0007669"/>
    <property type="project" value="UniProtKB-UniPathway"/>
</dbReference>
<dbReference type="InterPro" id="IPR016305">
    <property type="entry name" value="Mannose-6-P_Isomerase"/>
</dbReference>
<dbReference type="PANTHER" id="PTHR10309:SF4">
    <property type="entry name" value="MANNOSE-6-PHOSPHATE ISOMERASE"/>
    <property type="match status" value="1"/>
</dbReference>
<dbReference type="GO" id="GO:0005829">
    <property type="term" value="C:cytosol"/>
    <property type="evidence" value="ECO:0007669"/>
    <property type="project" value="TreeGrafter"/>
</dbReference>
<feature type="region of interest" description="Disordered" evidence="13">
    <location>
        <begin position="535"/>
        <end position="719"/>
    </location>
</feature>
<evidence type="ECO:0000256" key="8">
    <source>
        <dbReference type="ARBA" id="ARBA00022723"/>
    </source>
</evidence>
<keyword evidence="10" id="KW-0413">Isomerase</keyword>
<dbReference type="GO" id="GO:0004476">
    <property type="term" value="F:mannose-6-phosphate isomerase activity"/>
    <property type="evidence" value="ECO:0007669"/>
    <property type="project" value="UniProtKB-EC"/>
</dbReference>
<comment type="caution">
    <text evidence="15">The sequence shown here is derived from an EMBL/GenBank/DDBJ whole genome shotgun (WGS) entry which is preliminary data.</text>
</comment>
<reference evidence="15 16" key="1">
    <citation type="journal article" date="2010" name="PLoS Genet.">
        <title>De novo assembly of a 40 Mb eukaryotic genome from short sequence reads: Sordaria macrospora, a model organism for fungal morphogenesis.</title>
        <authorList>
            <person name="Nowrousian M."/>
            <person name="Stajich J."/>
            <person name="Chu M."/>
            <person name="Engh I."/>
            <person name="Espagne E."/>
            <person name="Halliday K."/>
            <person name="Kamerewerd J."/>
            <person name="Kempken F."/>
            <person name="Knab B."/>
            <person name="Kuo H.C."/>
            <person name="Osiewacz H.D."/>
            <person name="Poeggeler S."/>
            <person name="Read N."/>
            <person name="Seiler S."/>
            <person name="Smith K."/>
            <person name="Zickler D."/>
            <person name="Kueck U."/>
            <person name="Freitag M."/>
        </authorList>
    </citation>
    <scope>NUCLEOTIDE SEQUENCE [LARGE SCALE GENOMIC DNA]</scope>
    <source>
        <strain evidence="16">ATCC MYA-333 / DSM 997 / K(L3346) / K-hell</strain>
        <tissue evidence="15">Mycelium</tissue>
    </source>
</reference>
<evidence type="ECO:0000256" key="10">
    <source>
        <dbReference type="ARBA" id="ARBA00023235"/>
    </source>
</evidence>
<feature type="region of interest" description="Disordered" evidence="13">
    <location>
        <begin position="478"/>
        <end position="505"/>
    </location>
</feature>
<feature type="compositionally biased region" description="Low complexity" evidence="13">
    <location>
        <begin position="598"/>
        <end position="661"/>
    </location>
</feature>
<protein>
    <recommendedName>
        <fullName evidence="7">Mannose-6-phosphate isomerase</fullName>
        <ecNumber evidence="6">5.3.1.8</ecNumber>
    </recommendedName>
    <alternativeName>
        <fullName evidence="11">Phosphohexomutase</fullName>
    </alternativeName>
    <alternativeName>
        <fullName evidence="12">Phosphomannose isomerase</fullName>
    </alternativeName>
</protein>
<comment type="catalytic activity">
    <reaction evidence="1">
        <text>D-mannose 6-phosphate = D-fructose 6-phosphate</text>
        <dbReference type="Rhea" id="RHEA:12356"/>
        <dbReference type="ChEBI" id="CHEBI:58735"/>
        <dbReference type="ChEBI" id="CHEBI:61527"/>
        <dbReference type="EC" id="5.3.1.8"/>
    </reaction>
</comment>
<comment type="function">
    <text evidence="3">Involved in the synthesis of the GDP-mannose and dolichol-phosphate-mannose required for a number of critical mannosyl transfer reactions.</text>
</comment>
<dbReference type="Gene3D" id="1.10.441.10">
    <property type="entry name" value="Phosphomannose Isomerase, domain 2"/>
    <property type="match status" value="1"/>
</dbReference>
<keyword evidence="16" id="KW-1185">Reference proteome</keyword>
<feature type="region of interest" description="Disordered" evidence="13">
    <location>
        <begin position="746"/>
        <end position="794"/>
    </location>
</feature>
<evidence type="ECO:0000256" key="13">
    <source>
        <dbReference type="SAM" id="MobiDB-lite"/>
    </source>
</evidence>
<evidence type="ECO:0000256" key="1">
    <source>
        <dbReference type="ARBA" id="ARBA00000757"/>
    </source>
</evidence>
<dbReference type="GO" id="GO:0005975">
    <property type="term" value="P:carbohydrate metabolic process"/>
    <property type="evidence" value="ECO:0007669"/>
    <property type="project" value="InterPro"/>
</dbReference>